<dbReference type="PROSITE" id="PS50176">
    <property type="entry name" value="ARM_REPEAT"/>
    <property type="match status" value="1"/>
</dbReference>
<dbReference type="SMART" id="SM00185">
    <property type="entry name" value="ARM"/>
    <property type="match status" value="4"/>
</dbReference>
<evidence type="ECO:0000256" key="2">
    <source>
        <dbReference type="PROSITE-ProRule" id="PRU00259"/>
    </source>
</evidence>
<accession>A0A8J5C0J4</accession>
<evidence type="ECO:0000256" key="1">
    <source>
        <dbReference type="ARBA" id="ARBA00022737"/>
    </source>
</evidence>
<proteinExistence type="predicted"/>
<dbReference type="Gene3D" id="1.25.10.10">
    <property type="entry name" value="Leucine-rich Repeat Variant"/>
    <property type="match status" value="2"/>
</dbReference>
<dbReference type="Pfam" id="PF23744">
    <property type="entry name" value="ARM_LRRK2"/>
    <property type="match status" value="1"/>
</dbReference>
<dbReference type="EMBL" id="JACMSC010000021">
    <property type="protein sequence ID" value="KAG6470020.1"/>
    <property type="molecule type" value="Genomic_DNA"/>
</dbReference>
<sequence length="562" mass="60971">MGPSAGGRTISQEAFEALVAENMDDLGMDPEEALEDALQTLTLQGVDLSGIIKCIPGVSSTRDNPLIQILDKLKDVAFSTSNTSKDNAEVEEIVELLDKFYGLCSVEGTENATIASRNGGVELLTRICSSFDVQFETTLVLAMKALSSILHDAQSREIFQQNGGPKVVADMLSGNRKNPVILDSSFSVVVAASTNDEILKESFMELKIDELILQILKEQPKDTLYGLYDAIRVLLTPDDTRVLASQNSTAALHWTCNTQDSACHTVRRVWLHQPLAIGHNHWQLQLATAQLPVGLHVCAYAPWLDSHADALGGLAFLHPLLHLRVCVLSPLCVLVHLHMHTTVYGYARRFAKLGIADALVKALCDGLSSPILASACIALKAVAVNDEICKSISESGGIDAILQCLDQSTEQNDKTIARVCCSLLSKLAGSDTNKTLIVEKGGLNCLMKLSSRFSEDPLVLQEIMSIITVLSLRSPENAASAVEAGVADFVLHAMQKFPTSYQLQRQACFMIRNLVVRNPENRIILLGNGIEKLIRKAKVSHASCKDAATAALRDLGLDDYNT</sequence>
<dbReference type="Proteomes" id="UP000734854">
    <property type="component" value="Unassembled WGS sequence"/>
</dbReference>
<comment type="caution">
    <text evidence="4">The sequence shown here is derived from an EMBL/GenBank/DDBJ whole genome shotgun (WGS) entry which is preliminary data.</text>
</comment>
<dbReference type="InterPro" id="IPR016024">
    <property type="entry name" value="ARM-type_fold"/>
</dbReference>
<gene>
    <name evidence="4" type="ORF">ZIOFF_070980</name>
</gene>
<dbReference type="AlphaFoldDB" id="A0A8J5C0J4"/>
<organism evidence="4 5">
    <name type="scientific">Zingiber officinale</name>
    <name type="common">Ginger</name>
    <name type="synonym">Amomum zingiber</name>
    <dbReference type="NCBI Taxonomy" id="94328"/>
    <lineage>
        <taxon>Eukaryota</taxon>
        <taxon>Viridiplantae</taxon>
        <taxon>Streptophyta</taxon>
        <taxon>Embryophyta</taxon>
        <taxon>Tracheophyta</taxon>
        <taxon>Spermatophyta</taxon>
        <taxon>Magnoliopsida</taxon>
        <taxon>Liliopsida</taxon>
        <taxon>Zingiberales</taxon>
        <taxon>Zingiberaceae</taxon>
        <taxon>Zingiber</taxon>
    </lineage>
</organism>
<protein>
    <recommendedName>
        <fullName evidence="3">LRRK2 ARM repeat domain-containing protein</fullName>
    </recommendedName>
</protein>
<evidence type="ECO:0000259" key="3">
    <source>
        <dbReference type="Pfam" id="PF23744"/>
    </source>
</evidence>
<dbReference type="SUPFAM" id="SSF48371">
    <property type="entry name" value="ARM repeat"/>
    <property type="match status" value="2"/>
</dbReference>
<keyword evidence="1" id="KW-0677">Repeat</keyword>
<dbReference type="InterPro" id="IPR011989">
    <property type="entry name" value="ARM-like"/>
</dbReference>
<dbReference type="InterPro" id="IPR000225">
    <property type="entry name" value="Armadillo"/>
</dbReference>
<reference evidence="4 5" key="1">
    <citation type="submission" date="2020-08" db="EMBL/GenBank/DDBJ databases">
        <title>Plant Genome Project.</title>
        <authorList>
            <person name="Zhang R.-G."/>
        </authorList>
    </citation>
    <scope>NUCLEOTIDE SEQUENCE [LARGE SCALE GENOMIC DNA]</scope>
    <source>
        <tissue evidence="4">Rhizome</tissue>
    </source>
</reference>
<dbReference type="PANTHER" id="PTHR22895">
    <property type="entry name" value="ARMADILLO REPEAT-CONTAINING PROTEIN 6"/>
    <property type="match status" value="1"/>
</dbReference>
<feature type="domain" description="LRRK2 ARM repeat" evidence="3">
    <location>
        <begin position="378"/>
        <end position="553"/>
    </location>
</feature>
<dbReference type="InterPro" id="IPR056597">
    <property type="entry name" value="ARM_LRRK2"/>
</dbReference>
<evidence type="ECO:0000313" key="5">
    <source>
        <dbReference type="Proteomes" id="UP000734854"/>
    </source>
</evidence>
<feature type="repeat" description="ARM" evidence="2">
    <location>
        <begin position="396"/>
        <end position="442"/>
    </location>
</feature>
<keyword evidence="5" id="KW-1185">Reference proteome</keyword>
<dbReference type="PANTHER" id="PTHR22895:SF0">
    <property type="entry name" value="ARMADILLO REPEAT-CONTAINING PROTEIN 6"/>
    <property type="match status" value="1"/>
</dbReference>
<name>A0A8J5C0J4_ZINOF</name>
<evidence type="ECO:0000313" key="4">
    <source>
        <dbReference type="EMBL" id="KAG6470020.1"/>
    </source>
</evidence>